<dbReference type="RefSeq" id="WP_079411171.1">
    <property type="nucleotide sequence ID" value="NZ_MZGW01000002.1"/>
</dbReference>
<dbReference type="EMBL" id="MZGW01000002">
    <property type="protein sequence ID" value="OPJ56239.1"/>
    <property type="molecule type" value="Genomic_DNA"/>
</dbReference>
<keyword evidence="3" id="KW-1185">Reference proteome</keyword>
<name>A0A1V4I8K1_9FIRM</name>
<evidence type="ECO:0000313" key="3">
    <source>
        <dbReference type="Proteomes" id="UP000190140"/>
    </source>
</evidence>
<accession>A0A1V4I8K1</accession>
<feature type="transmembrane region" description="Helical" evidence="1">
    <location>
        <begin position="85"/>
        <end position="109"/>
    </location>
</feature>
<dbReference type="Gene3D" id="2.40.50.140">
    <property type="entry name" value="Nucleic acid-binding proteins"/>
    <property type="match status" value="1"/>
</dbReference>
<organism evidence="2 3">
    <name type="scientific">Alkalithermobacter paradoxus</name>
    <dbReference type="NCBI Taxonomy" id="29349"/>
    <lineage>
        <taxon>Bacteria</taxon>
        <taxon>Bacillati</taxon>
        <taxon>Bacillota</taxon>
        <taxon>Clostridia</taxon>
        <taxon>Peptostreptococcales</taxon>
        <taxon>Tepidibacteraceae</taxon>
        <taxon>Alkalithermobacter</taxon>
    </lineage>
</organism>
<feature type="transmembrane region" description="Helical" evidence="1">
    <location>
        <begin position="14"/>
        <end position="34"/>
    </location>
</feature>
<dbReference type="Proteomes" id="UP000190140">
    <property type="component" value="Unassembled WGS sequence"/>
</dbReference>
<gene>
    <name evidence="2" type="ORF">CLOTH_06430</name>
</gene>
<evidence type="ECO:0000313" key="2">
    <source>
        <dbReference type="EMBL" id="OPJ56239.1"/>
    </source>
</evidence>
<reference evidence="2 3" key="1">
    <citation type="submission" date="2017-03" db="EMBL/GenBank/DDBJ databases">
        <title>Genome sequence of Clostridium thermoalcaliphilum DSM 7309.</title>
        <authorList>
            <person name="Poehlein A."/>
            <person name="Daniel R."/>
        </authorList>
    </citation>
    <scope>NUCLEOTIDE SEQUENCE [LARGE SCALE GENOMIC DNA]</scope>
    <source>
        <strain evidence="2 3">DSM 7309</strain>
    </source>
</reference>
<dbReference type="InterPro" id="IPR012340">
    <property type="entry name" value="NA-bd_OB-fold"/>
</dbReference>
<comment type="caution">
    <text evidence="2">The sequence shown here is derived from an EMBL/GenBank/DDBJ whole genome shotgun (WGS) entry which is preliminary data.</text>
</comment>
<dbReference type="OrthoDB" id="189831at2"/>
<sequence>MIDWLKEILVFEKIYWYLAIPFTILLIIQLLFSFSDLDSDEDFDIEDDSNCQPVLKLFTVKNLITFFAVFGWSGITLSSAGLTQFATILISTIIAVLVLLLVSALFYFISKLAANGTMDIQKAKGSTGEVYLRIPPKRSGIGKVNIKLQGSFRELDAITDDEELPRGTIVMVKGVINNVLLVEKINEEDM</sequence>
<keyword evidence="1" id="KW-1133">Transmembrane helix</keyword>
<feature type="transmembrane region" description="Helical" evidence="1">
    <location>
        <begin position="54"/>
        <end position="73"/>
    </location>
</feature>
<dbReference type="AlphaFoldDB" id="A0A1V4I8K1"/>
<keyword evidence="1" id="KW-0472">Membrane</keyword>
<evidence type="ECO:0008006" key="4">
    <source>
        <dbReference type="Google" id="ProtNLM"/>
    </source>
</evidence>
<evidence type="ECO:0000256" key="1">
    <source>
        <dbReference type="SAM" id="Phobius"/>
    </source>
</evidence>
<protein>
    <recommendedName>
        <fullName evidence="4">NfeD-like C-terminal domain-containing protein</fullName>
    </recommendedName>
</protein>
<proteinExistence type="predicted"/>
<keyword evidence="1" id="KW-0812">Transmembrane</keyword>